<protein>
    <submittedName>
        <fullName evidence="2">Uncharacterized protein</fullName>
    </submittedName>
</protein>
<proteinExistence type="predicted"/>
<sequence>MTDVGAGHARDQPVGLTSADRGHGRMAAPPLLREIDQSFYKFRSMEPTIRANSAVRLA</sequence>
<evidence type="ECO:0000313" key="3">
    <source>
        <dbReference type="Proteomes" id="UP000535937"/>
    </source>
</evidence>
<evidence type="ECO:0000256" key="1">
    <source>
        <dbReference type="SAM" id="MobiDB-lite"/>
    </source>
</evidence>
<keyword evidence="3" id="KW-1185">Reference proteome</keyword>
<reference evidence="2 3" key="1">
    <citation type="submission" date="2020-08" db="EMBL/GenBank/DDBJ databases">
        <title>Genomic Encyclopedia of Type Strains, Phase III (KMG-III): the genomes of soil and plant-associated and newly described type strains.</title>
        <authorList>
            <person name="Whitman W."/>
        </authorList>
    </citation>
    <scope>NUCLEOTIDE SEQUENCE [LARGE SCALE GENOMIC DNA]</scope>
    <source>
        <strain evidence="2 3">CECT 8799</strain>
    </source>
</reference>
<comment type="caution">
    <text evidence="2">The sequence shown here is derived from an EMBL/GenBank/DDBJ whole genome shotgun (WGS) entry which is preliminary data.</text>
</comment>
<name>A0A7W4ZAI5_9GAMM</name>
<gene>
    <name evidence="2" type="ORF">FHS09_002163</name>
</gene>
<feature type="region of interest" description="Disordered" evidence="1">
    <location>
        <begin position="1"/>
        <end position="30"/>
    </location>
</feature>
<accession>A0A7W4ZAI5</accession>
<organism evidence="2 3">
    <name type="scientific">Microbulbifer rhizosphaerae</name>
    <dbReference type="NCBI Taxonomy" id="1562603"/>
    <lineage>
        <taxon>Bacteria</taxon>
        <taxon>Pseudomonadati</taxon>
        <taxon>Pseudomonadota</taxon>
        <taxon>Gammaproteobacteria</taxon>
        <taxon>Cellvibrionales</taxon>
        <taxon>Microbulbiferaceae</taxon>
        <taxon>Microbulbifer</taxon>
    </lineage>
</organism>
<dbReference type="Proteomes" id="UP000535937">
    <property type="component" value="Unassembled WGS sequence"/>
</dbReference>
<dbReference type="AlphaFoldDB" id="A0A7W4ZAI5"/>
<dbReference type="EMBL" id="JACHWZ010000009">
    <property type="protein sequence ID" value="MBB3061330.1"/>
    <property type="molecule type" value="Genomic_DNA"/>
</dbReference>
<evidence type="ECO:0000313" key="2">
    <source>
        <dbReference type="EMBL" id="MBB3061330.1"/>
    </source>
</evidence>